<dbReference type="Proteomes" id="UP000007394">
    <property type="component" value="Chromosome"/>
</dbReference>
<dbReference type="Pfam" id="PF20510">
    <property type="entry name" value="HgmA_N"/>
    <property type="match status" value="1"/>
</dbReference>
<dbReference type="PANTHER" id="PTHR11056:SF0">
    <property type="entry name" value="HOMOGENTISATE 1,2-DIOXYGENASE"/>
    <property type="match status" value="1"/>
</dbReference>
<dbReference type="OrthoDB" id="9768662at2"/>
<protein>
    <submittedName>
        <fullName evidence="11">Homogentisate 1,2-dioxygenase</fullName>
    </submittedName>
</protein>
<dbReference type="SUPFAM" id="SSF51182">
    <property type="entry name" value="RmlC-like cupins"/>
    <property type="match status" value="1"/>
</dbReference>
<evidence type="ECO:0000256" key="4">
    <source>
        <dbReference type="ARBA" id="ARBA00022964"/>
    </source>
</evidence>
<comment type="similarity">
    <text evidence="2">Belongs to the homogentisate dioxygenase family.</text>
</comment>
<sequence>MPYYVKLGKVPPKRHITFYKEDGTLYREELFSTKGFSGIYSNKYHLYMPPETEKISEVDIDTSANDWKDAPLQYYHFITGKKESKGNIITARNEFLKNNHITISTATITEDTEFFYRNAQMHEMIFVHYGSGHLLSEYGDLKFEQWDYLIIPKGTTYQLKLDDYKNNKLLIVESDTPFEIPRHFRNEYGQLTEDAPYYERDFRPPAYMEPIDKKGDFRLMLKVRNRMFEYRLPHHPFDVVGWDGFLYPYAFNIKEYSPKVGKIHLPPPIHLAFVTEHFVVCNFVPRLYDFHPQAIPAPYYHSNVDSDEVLYYVHGDFMSRTGVQEGSITLHPMGIPHGPQPGKTEASIGKKETEEYAVMIDTFQPLQVTKNVKETMVEDYAQSWLTKGR</sequence>
<comment type="cofactor">
    <cofactor evidence="1 8">
        <name>Fe cation</name>
        <dbReference type="ChEBI" id="CHEBI:24875"/>
    </cofactor>
</comment>
<accession>I0AK73</accession>
<dbReference type="KEGG" id="ial:IALB_1672"/>
<feature type="binding site" evidence="8">
    <location>
        <position position="301"/>
    </location>
    <ligand>
        <name>Fe cation</name>
        <dbReference type="ChEBI" id="CHEBI:24875"/>
    </ligand>
</feature>
<dbReference type="InterPro" id="IPR046451">
    <property type="entry name" value="HgmA_C"/>
</dbReference>
<evidence type="ECO:0000256" key="8">
    <source>
        <dbReference type="PIRSR" id="PIRSR605708-2"/>
    </source>
</evidence>
<dbReference type="InterPro" id="IPR014710">
    <property type="entry name" value="RmlC-like_jellyroll"/>
</dbReference>
<dbReference type="GO" id="GO:0006570">
    <property type="term" value="P:tyrosine metabolic process"/>
    <property type="evidence" value="ECO:0007669"/>
    <property type="project" value="InterPro"/>
</dbReference>
<dbReference type="GO" id="GO:0046872">
    <property type="term" value="F:metal ion binding"/>
    <property type="evidence" value="ECO:0007669"/>
    <property type="project" value="UniProtKB-KW"/>
</dbReference>
<dbReference type="PANTHER" id="PTHR11056">
    <property type="entry name" value="HOMOGENTISATE 1,2-DIOXYGENASE"/>
    <property type="match status" value="1"/>
</dbReference>
<dbReference type="PATRIC" id="fig|945713.3.peg.1673"/>
<dbReference type="AlphaFoldDB" id="I0AK73"/>
<feature type="binding site" evidence="8">
    <location>
        <position position="337"/>
    </location>
    <ligand>
        <name>Fe cation</name>
        <dbReference type="ChEBI" id="CHEBI:24875"/>
    </ligand>
</feature>
<evidence type="ECO:0000313" key="11">
    <source>
        <dbReference type="EMBL" id="AFH49380.1"/>
    </source>
</evidence>
<dbReference type="STRING" id="945713.IALB_1672"/>
<keyword evidence="6 8" id="KW-0408">Iron</keyword>
<evidence type="ECO:0000259" key="10">
    <source>
        <dbReference type="Pfam" id="PF20510"/>
    </source>
</evidence>
<evidence type="ECO:0000256" key="2">
    <source>
        <dbReference type="ARBA" id="ARBA00007757"/>
    </source>
</evidence>
<keyword evidence="3 8" id="KW-0479">Metal-binding</keyword>
<feature type="domain" description="Homogentisate 1,2-dioxygenase N-terminal" evidence="10">
    <location>
        <begin position="91"/>
        <end position="252"/>
    </location>
</feature>
<dbReference type="Pfam" id="PF04209">
    <property type="entry name" value="HgmA_C"/>
    <property type="match status" value="1"/>
</dbReference>
<evidence type="ECO:0000256" key="7">
    <source>
        <dbReference type="PIRSR" id="PIRSR605708-1"/>
    </source>
</evidence>
<evidence type="ECO:0000256" key="1">
    <source>
        <dbReference type="ARBA" id="ARBA00001962"/>
    </source>
</evidence>
<name>I0AK73_IGNAJ</name>
<feature type="binding site" evidence="8">
    <location>
        <position position="307"/>
    </location>
    <ligand>
        <name>Fe cation</name>
        <dbReference type="ChEBI" id="CHEBI:24875"/>
    </ligand>
</feature>
<evidence type="ECO:0000259" key="9">
    <source>
        <dbReference type="Pfam" id="PF04209"/>
    </source>
</evidence>
<dbReference type="GO" id="GO:0005737">
    <property type="term" value="C:cytoplasm"/>
    <property type="evidence" value="ECO:0007669"/>
    <property type="project" value="TreeGrafter"/>
</dbReference>
<reference evidence="11 12" key="1">
    <citation type="journal article" date="2012" name="Front. Microbiol.">
        <title>Complete genome of Ignavibacterium album, a metabolically versatile, flagellated, facultative anaerobe from the phylum Chlorobi.</title>
        <authorList>
            <person name="Liu Z."/>
            <person name="Frigaard N.-U."/>
            <person name="Vogl K."/>
            <person name="Iino T."/>
            <person name="Ohkuma M."/>
            <person name="Overmann J."/>
            <person name="Bryant D.A."/>
        </authorList>
    </citation>
    <scope>NUCLEOTIDE SEQUENCE [LARGE SCALE GENOMIC DNA]</scope>
    <source>
        <strain evidence="12">DSM 19864 / JCM 16511 / NBRC 101810 / Mat9-16</strain>
    </source>
</reference>
<keyword evidence="12" id="KW-1185">Reference proteome</keyword>
<evidence type="ECO:0000313" key="12">
    <source>
        <dbReference type="Proteomes" id="UP000007394"/>
    </source>
</evidence>
<dbReference type="GO" id="GO:0006559">
    <property type="term" value="P:L-phenylalanine catabolic process"/>
    <property type="evidence" value="ECO:0007669"/>
    <property type="project" value="InterPro"/>
</dbReference>
<dbReference type="InterPro" id="IPR046452">
    <property type="entry name" value="HgmA_N"/>
</dbReference>
<dbReference type="eggNOG" id="COG3508">
    <property type="taxonomic scope" value="Bacteria"/>
</dbReference>
<evidence type="ECO:0000256" key="5">
    <source>
        <dbReference type="ARBA" id="ARBA00023002"/>
    </source>
</evidence>
<dbReference type="HOGENOM" id="CLU_053101_0_0_10"/>
<dbReference type="Gene3D" id="2.60.120.10">
    <property type="entry name" value="Jelly Rolls"/>
    <property type="match status" value="1"/>
</dbReference>
<evidence type="ECO:0000256" key="6">
    <source>
        <dbReference type="ARBA" id="ARBA00023004"/>
    </source>
</evidence>
<dbReference type="RefSeq" id="WP_014560533.1">
    <property type="nucleotide sequence ID" value="NC_017464.1"/>
</dbReference>
<dbReference type="GO" id="GO:0004411">
    <property type="term" value="F:homogentisate 1,2-dioxygenase activity"/>
    <property type="evidence" value="ECO:0007669"/>
    <property type="project" value="InterPro"/>
</dbReference>
<keyword evidence="4 11" id="KW-0223">Dioxygenase</keyword>
<gene>
    <name evidence="11" type="primary">hmgA</name>
    <name evidence="11" type="ordered locus">IALB_1672</name>
</gene>
<feature type="active site" description="Proton acceptor" evidence="7">
    <location>
        <position position="264"/>
    </location>
</feature>
<dbReference type="EMBL" id="CP003418">
    <property type="protein sequence ID" value="AFH49380.1"/>
    <property type="molecule type" value="Genomic_DNA"/>
</dbReference>
<proteinExistence type="inferred from homology"/>
<evidence type="ECO:0000256" key="3">
    <source>
        <dbReference type="ARBA" id="ARBA00022723"/>
    </source>
</evidence>
<dbReference type="InterPro" id="IPR011051">
    <property type="entry name" value="RmlC_Cupin_sf"/>
</dbReference>
<feature type="domain" description="Homogentisate 1,2-dioxygenase C-terminal" evidence="9">
    <location>
        <begin position="283"/>
        <end position="385"/>
    </location>
</feature>
<dbReference type="InterPro" id="IPR005708">
    <property type="entry name" value="Homogentis_dOase"/>
</dbReference>
<organism evidence="11 12">
    <name type="scientific">Ignavibacterium album (strain DSM 19864 / JCM 16511 / NBRC 101810 / Mat9-16)</name>
    <dbReference type="NCBI Taxonomy" id="945713"/>
    <lineage>
        <taxon>Bacteria</taxon>
        <taxon>Pseudomonadati</taxon>
        <taxon>Ignavibacteriota</taxon>
        <taxon>Ignavibacteria</taxon>
        <taxon>Ignavibacteriales</taxon>
        <taxon>Ignavibacteriaceae</taxon>
        <taxon>Ignavibacterium</taxon>
    </lineage>
</organism>
<keyword evidence="5" id="KW-0560">Oxidoreductase</keyword>